<name>A0AAP0WZS4_LIQFO</name>
<evidence type="ECO:0000313" key="2">
    <source>
        <dbReference type="EMBL" id="KAK9280733.1"/>
    </source>
</evidence>
<feature type="region of interest" description="Disordered" evidence="1">
    <location>
        <begin position="1"/>
        <end position="21"/>
    </location>
</feature>
<protein>
    <submittedName>
        <fullName evidence="2">Uncharacterized protein</fullName>
    </submittedName>
</protein>
<keyword evidence="3" id="KW-1185">Reference proteome</keyword>
<sequence>MSAKEDLALSNDGEGEDDASAKRGRFDRCYSFMEISIEPGPLKDLDSNKLKTQIKRWAKAVVAYARQVSGRLGSGRLGSSRR</sequence>
<gene>
    <name evidence="2" type="ORF">L1049_003621</name>
</gene>
<reference evidence="2 3" key="1">
    <citation type="journal article" date="2024" name="Plant J.">
        <title>Genome sequences and population genomics reveal climatic adaptation and genomic divergence between two closely related sweetgum species.</title>
        <authorList>
            <person name="Xu W.Q."/>
            <person name="Ren C.Q."/>
            <person name="Zhang X.Y."/>
            <person name="Comes H.P."/>
            <person name="Liu X.H."/>
            <person name="Li Y.G."/>
            <person name="Kettle C.J."/>
            <person name="Jalonen R."/>
            <person name="Gaisberger H."/>
            <person name="Ma Y.Z."/>
            <person name="Qiu Y.X."/>
        </authorList>
    </citation>
    <scope>NUCLEOTIDE SEQUENCE [LARGE SCALE GENOMIC DNA]</scope>
    <source>
        <strain evidence="2">Hangzhou</strain>
    </source>
</reference>
<dbReference type="AlphaFoldDB" id="A0AAP0WZS4"/>
<dbReference type="Proteomes" id="UP001415857">
    <property type="component" value="Unassembled WGS sequence"/>
</dbReference>
<evidence type="ECO:0000256" key="1">
    <source>
        <dbReference type="SAM" id="MobiDB-lite"/>
    </source>
</evidence>
<dbReference type="PANTHER" id="PTHR36484:SF2">
    <property type="entry name" value="OS01G0558700 PROTEIN"/>
    <property type="match status" value="1"/>
</dbReference>
<organism evidence="2 3">
    <name type="scientific">Liquidambar formosana</name>
    <name type="common">Formosan gum</name>
    <dbReference type="NCBI Taxonomy" id="63359"/>
    <lineage>
        <taxon>Eukaryota</taxon>
        <taxon>Viridiplantae</taxon>
        <taxon>Streptophyta</taxon>
        <taxon>Embryophyta</taxon>
        <taxon>Tracheophyta</taxon>
        <taxon>Spermatophyta</taxon>
        <taxon>Magnoliopsida</taxon>
        <taxon>eudicotyledons</taxon>
        <taxon>Gunneridae</taxon>
        <taxon>Pentapetalae</taxon>
        <taxon>Saxifragales</taxon>
        <taxon>Altingiaceae</taxon>
        <taxon>Liquidambar</taxon>
    </lineage>
</organism>
<evidence type="ECO:0000313" key="3">
    <source>
        <dbReference type="Proteomes" id="UP001415857"/>
    </source>
</evidence>
<proteinExistence type="predicted"/>
<dbReference type="PANTHER" id="PTHR36484">
    <property type="entry name" value="OS01G0558700 PROTEIN"/>
    <property type="match status" value="1"/>
</dbReference>
<dbReference type="EMBL" id="JBBPBK010000007">
    <property type="protein sequence ID" value="KAK9280733.1"/>
    <property type="molecule type" value="Genomic_DNA"/>
</dbReference>
<comment type="caution">
    <text evidence="2">The sequence shown here is derived from an EMBL/GenBank/DDBJ whole genome shotgun (WGS) entry which is preliminary data.</text>
</comment>
<accession>A0AAP0WZS4</accession>